<dbReference type="InterPro" id="IPR029028">
    <property type="entry name" value="Alpha/beta_knot_MTases"/>
</dbReference>
<dbReference type="Gene3D" id="3.40.1280.10">
    <property type="match status" value="1"/>
</dbReference>
<dbReference type="PANTHER" id="PTHR42786">
    <property type="entry name" value="TRNA/RRNA METHYLTRANSFERASE"/>
    <property type="match status" value="1"/>
</dbReference>
<comment type="subunit">
    <text evidence="5">Homodimer.</text>
</comment>
<name>A0A2U3KUA7_9BACT</name>
<dbReference type="InterPro" id="IPR001537">
    <property type="entry name" value="SpoU_MeTrfase"/>
</dbReference>
<evidence type="ECO:0000256" key="3">
    <source>
        <dbReference type="ARBA" id="ARBA00022679"/>
    </source>
</evidence>
<keyword evidence="4 5" id="KW-0949">S-adenosyl-L-methionine</keyword>
<proteinExistence type="inferred from homology"/>
<dbReference type="AlphaFoldDB" id="A0A2U3KUA7"/>
<dbReference type="GO" id="GO:0160206">
    <property type="term" value="F:tRNA (cytidine(32)/uridine(32)-2'-O)-methyltransferase activity"/>
    <property type="evidence" value="ECO:0007669"/>
    <property type="project" value="UniProtKB-EC"/>
</dbReference>
<dbReference type="EMBL" id="OMOD01000142">
    <property type="protein sequence ID" value="SPF43147.1"/>
    <property type="molecule type" value="Genomic_DNA"/>
</dbReference>
<dbReference type="GO" id="GO:0106339">
    <property type="term" value="F:tRNA (cytidine(32)-2'-O)-methyltransferase activity"/>
    <property type="evidence" value="ECO:0007669"/>
    <property type="project" value="RHEA"/>
</dbReference>
<evidence type="ECO:0000256" key="1">
    <source>
        <dbReference type="ARBA" id="ARBA00007228"/>
    </source>
</evidence>
<dbReference type="CDD" id="cd18093">
    <property type="entry name" value="SpoU-like_TrmJ"/>
    <property type="match status" value="1"/>
</dbReference>
<accession>A0A2U3KUA7</accession>
<dbReference type="Proteomes" id="UP000238701">
    <property type="component" value="Unassembled WGS sequence"/>
</dbReference>
<dbReference type="NCBIfam" id="TIGR00050">
    <property type="entry name" value="rRNA_methyl_1"/>
    <property type="match status" value="1"/>
</dbReference>
<keyword evidence="3 7" id="KW-0808">Transferase</keyword>
<evidence type="ECO:0000313" key="8">
    <source>
        <dbReference type="Proteomes" id="UP000238701"/>
    </source>
</evidence>
<dbReference type="Pfam" id="PF00588">
    <property type="entry name" value="SpoU_methylase"/>
    <property type="match status" value="1"/>
</dbReference>
<dbReference type="GO" id="GO:0002128">
    <property type="term" value="P:tRNA nucleoside ribose methylation"/>
    <property type="evidence" value="ECO:0007669"/>
    <property type="project" value="TreeGrafter"/>
</dbReference>
<keyword evidence="2 5" id="KW-0489">Methyltransferase</keyword>
<dbReference type="Gene3D" id="1.10.8.590">
    <property type="match status" value="1"/>
</dbReference>
<comment type="catalytic activity">
    <reaction evidence="5">
        <text>cytidine(32) in tRNA + S-adenosyl-L-methionine = 2'-O-methylcytidine(32) in tRNA + S-adenosyl-L-homocysteine + H(+)</text>
        <dbReference type="Rhea" id="RHEA:42932"/>
        <dbReference type="Rhea" id="RHEA-COMP:10288"/>
        <dbReference type="Rhea" id="RHEA-COMP:10289"/>
        <dbReference type="ChEBI" id="CHEBI:15378"/>
        <dbReference type="ChEBI" id="CHEBI:57856"/>
        <dbReference type="ChEBI" id="CHEBI:59789"/>
        <dbReference type="ChEBI" id="CHEBI:74495"/>
        <dbReference type="ChEBI" id="CHEBI:82748"/>
        <dbReference type="EC" id="2.1.1.200"/>
    </reaction>
</comment>
<evidence type="ECO:0000256" key="4">
    <source>
        <dbReference type="ARBA" id="ARBA00022691"/>
    </source>
</evidence>
<dbReference type="GO" id="GO:0003723">
    <property type="term" value="F:RNA binding"/>
    <property type="evidence" value="ECO:0007669"/>
    <property type="project" value="InterPro"/>
</dbReference>
<dbReference type="InterPro" id="IPR004384">
    <property type="entry name" value="RNA_MeTrfase_TrmJ/LasT"/>
</dbReference>
<dbReference type="GO" id="GO:0005829">
    <property type="term" value="C:cytosol"/>
    <property type="evidence" value="ECO:0007669"/>
    <property type="project" value="TreeGrafter"/>
</dbReference>
<dbReference type="EC" id="2.1.1.200" evidence="5"/>
<organism evidence="7 8">
    <name type="scientific">Candidatus Sulfotelmatobacter kueseliae</name>
    <dbReference type="NCBI Taxonomy" id="2042962"/>
    <lineage>
        <taxon>Bacteria</taxon>
        <taxon>Pseudomonadati</taxon>
        <taxon>Acidobacteriota</taxon>
        <taxon>Terriglobia</taxon>
        <taxon>Terriglobales</taxon>
        <taxon>Candidatus Korobacteraceae</taxon>
        <taxon>Candidatus Sulfotelmatobacter</taxon>
    </lineage>
</organism>
<comment type="function">
    <text evidence="5">Catalyzes the formation of 2'O-methylated cytidine (Cm32) or 2'O-methylated uridine (Um32) at position 32 in tRNA.</text>
</comment>
<comment type="subcellular location">
    <subcellularLocation>
        <location evidence="5">Cytoplasm</location>
    </subcellularLocation>
</comment>
<keyword evidence="5" id="KW-0963">Cytoplasm</keyword>
<dbReference type="InterPro" id="IPR029026">
    <property type="entry name" value="tRNA_m1G_MTases_N"/>
</dbReference>
<gene>
    <name evidence="5" type="primary">trmJ</name>
    <name evidence="7" type="ORF">SBA1_480017</name>
</gene>
<protein>
    <recommendedName>
        <fullName evidence="5">tRNA (cytidine/uridine-2'-O-)-methyltransferase TrmJ</fullName>
        <ecNumber evidence="5">2.1.1.200</ecNumber>
    </recommendedName>
    <alternativeName>
        <fullName evidence="5">tRNA (cytidine(32)/uridine(32)-2'-O)-methyltransferase</fullName>
    </alternativeName>
    <alternativeName>
        <fullName evidence="5">tRNA Cm32/Um32 methyltransferase</fullName>
    </alternativeName>
</protein>
<sequence>MPLPASSELDGLVVVLVRPRNPLNIGAAARAMSNFAAHRLRLVNPYSVAFREARSAVGAGDVLAKAKEFETVAEAVADCAVVVGTTAVRNRALQHPLRRLGEETGSTIRSQIETGRIALLFGSEKIGLTNEDFSYCHWLLNIPTRSEHVSMNLGQAVAVCLYEIARSTASGSATPDFKSATAGEAEQITKTLLEALHRSGYVKPGNDAVSEKKVRRLVLRLGLEAGDAKVLLGMVRQIVWKLRQRAGIVD</sequence>
<reference evidence="8" key="1">
    <citation type="submission" date="2018-02" db="EMBL/GenBank/DDBJ databases">
        <authorList>
            <person name="Hausmann B."/>
        </authorList>
    </citation>
    <scope>NUCLEOTIDE SEQUENCE [LARGE SCALE GENOMIC DNA]</scope>
    <source>
        <strain evidence="8">Peat soil MAG SbA1</strain>
    </source>
</reference>
<evidence type="ECO:0000256" key="2">
    <source>
        <dbReference type="ARBA" id="ARBA00022603"/>
    </source>
</evidence>
<comment type="similarity">
    <text evidence="1">Belongs to the class IV-like SAM-binding methyltransferase superfamily. RNA methyltransferase TrmH family.</text>
</comment>
<evidence type="ECO:0000313" key="7">
    <source>
        <dbReference type="EMBL" id="SPF43147.1"/>
    </source>
</evidence>
<dbReference type="SUPFAM" id="SSF75217">
    <property type="entry name" value="alpha/beta knot"/>
    <property type="match status" value="1"/>
</dbReference>
<evidence type="ECO:0000256" key="5">
    <source>
        <dbReference type="RuleBase" id="RU362024"/>
    </source>
</evidence>
<dbReference type="PANTHER" id="PTHR42786:SF2">
    <property type="entry name" value="TRNA (CYTIDINE_URIDINE-2'-O-)-METHYLTRANSFERASE TRMJ"/>
    <property type="match status" value="1"/>
</dbReference>
<feature type="domain" description="tRNA/rRNA methyltransferase SpoU type" evidence="6">
    <location>
        <begin position="12"/>
        <end position="162"/>
    </location>
</feature>
<dbReference type="PIRSF" id="PIRSF004808">
    <property type="entry name" value="LasT"/>
    <property type="match status" value="1"/>
</dbReference>
<keyword evidence="5" id="KW-0819">tRNA processing</keyword>
<comment type="catalytic activity">
    <reaction evidence="5">
        <text>uridine(32) in tRNA + S-adenosyl-L-methionine = 2'-O-methyluridine(32) in tRNA + S-adenosyl-L-homocysteine + H(+)</text>
        <dbReference type="Rhea" id="RHEA:42936"/>
        <dbReference type="Rhea" id="RHEA-COMP:10107"/>
        <dbReference type="Rhea" id="RHEA-COMP:10290"/>
        <dbReference type="ChEBI" id="CHEBI:15378"/>
        <dbReference type="ChEBI" id="CHEBI:57856"/>
        <dbReference type="ChEBI" id="CHEBI:59789"/>
        <dbReference type="ChEBI" id="CHEBI:65315"/>
        <dbReference type="ChEBI" id="CHEBI:74478"/>
        <dbReference type="EC" id="2.1.1.200"/>
    </reaction>
</comment>
<evidence type="ECO:0000259" key="6">
    <source>
        <dbReference type="Pfam" id="PF00588"/>
    </source>
</evidence>